<evidence type="ECO:0000313" key="1">
    <source>
        <dbReference type="EMBL" id="GBL97089.1"/>
    </source>
</evidence>
<dbReference type="AlphaFoldDB" id="A0A4Y2BZ54"/>
<accession>A0A4Y2BZ54</accession>
<comment type="caution">
    <text evidence="1">The sequence shown here is derived from an EMBL/GenBank/DDBJ whole genome shotgun (WGS) entry which is preliminary data.</text>
</comment>
<dbReference type="Proteomes" id="UP000499080">
    <property type="component" value="Unassembled WGS sequence"/>
</dbReference>
<organism evidence="1 2">
    <name type="scientific">Araneus ventricosus</name>
    <name type="common">Orbweaver spider</name>
    <name type="synonym">Epeira ventricosa</name>
    <dbReference type="NCBI Taxonomy" id="182803"/>
    <lineage>
        <taxon>Eukaryota</taxon>
        <taxon>Metazoa</taxon>
        <taxon>Ecdysozoa</taxon>
        <taxon>Arthropoda</taxon>
        <taxon>Chelicerata</taxon>
        <taxon>Arachnida</taxon>
        <taxon>Araneae</taxon>
        <taxon>Araneomorphae</taxon>
        <taxon>Entelegynae</taxon>
        <taxon>Araneoidea</taxon>
        <taxon>Araneidae</taxon>
        <taxon>Araneus</taxon>
    </lineage>
</organism>
<keyword evidence="2" id="KW-1185">Reference proteome</keyword>
<dbReference type="EMBL" id="BGPR01000126">
    <property type="protein sequence ID" value="GBL97089.1"/>
    <property type="molecule type" value="Genomic_DNA"/>
</dbReference>
<name>A0A4Y2BZ54_ARAVE</name>
<reference evidence="1 2" key="1">
    <citation type="journal article" date="2019" name="Sci. Rep.">
        <title>Orb-weaving spider Araneus ventricosus genome elucidates the spidroin gene catalogue.</title>
        <authorList>
            <person name="Kono N."/>
            <person name="Nakamura H."/>
            <person name="Ohtoshi R."/>
            <person name="Moran D.A.P."/>
            <person name="Shinohara A."/>
            <person name="Yoshida Y."/>
            <person name="Fujiwara M."/>
            <person name="Mori M."/>
            <person name="Tomita M."/>
            <person name="Arakawa K."/>
        </authorList>
    </citation>
    <scope>NUCLEOTIDE SEQUENCE [LARGE SCALE GENOMIC DNA]</scope>
</reference>
<gene>
    <name evidence="1" type="ORF">AVEN_254128_1</name>
</gene>
<sequence length="176" mass="20089">MGVSGGIMIIESRPFVTHLCINNEPTHLLWNCVPYEIMPLILIEFGKRKIHTKLGTSAREFTQKAYKAEIRLVYIGAESKSLGVNSEGQYSLQMSPGLLWKMILVVREQGTRFDQSHFKGRNKFRGYRIIVRAGISLGRHSELHTRLGGTVIGARYRDETHDAQSVPKTWHMHIFP</sequence>
<evidence type="ECO:0000313" key="2">
    <source>
        <dbReference type="Proteomes" id="UP000499080"/>
    </source>
</evidence>
<proteinExistence type="predicted"/>
<protein>
    <submittedName>
        <fullName evidence="1">Uncharacterized protein</fullName>
    </submittedName>
</protein>